<protein>
    <submittedName>
        <fullName evidence="4">Ankyrin repeat protein</fullName>
    </submittedName>
</protein>
<proteinExistence type="predicted"/>
<dbReference type="InterPro" id="IPR002110">
    <property type="entry name" value="Ankyrin_rpt"/>
</dbReference>
<keyword evidence="1" id="KW-0677">Repeat</keyword>
<reference evidence="4 5" key="1">
    <citation type="submission" date="2017-11" db="EMBL/GenBank/DDBJ databases">
        <title>Genomic Encyclopedia of Archaeal and Bacterial Type Strains, Phase II (KMG-II): From Individual Species to Whole Genera.</title>
        <authorList>
            <person name="Goeker M."/>
        </authorList>
    </citation>
    <scope>NUCLEOTIDE SEQUENCE [LARGE SCALE GENOMIC DNA]</scope>
    <source>
        <strain evidence="4 5">DSM 29128</strain>
    </source>
</reference>
<comment type="caution">
    <text evidence="4">The sequence shown here is derived from an EMBL/GenBank/DDBJ whole genome shotgun (WGS) entry which is preliminary data.</text>
</comment>
<keyword evidence="5" id="KW-1185">Reference proteome</keyword>
<feature type="repeat" description="ANK" evidence="3">
    <location>
        <begin position="73"/>
        <end position="105"/>
    </location>
</feature>
<dbReference type="PROSITE" id="PS50297">
    <property type="entry name" value="ANK_REP_REGION"/>
    <property type="match status" value="1"/>
</dbReference>
<dbReference type="PANTHER" id="PTHR24124:SF14">
    <property type="entry name" value="CHROMOSOME UNDETERMINED SCAFFOLD_25, WHOLE GENOME SHOTGUN SEQUENCE"/>
    <property type="match status" value="1"/>
</dbReference>
<dbReference type="Gene3D" id="1.25.40.20">
    <property type="entry name" value="Ankyrin repeat-containing domain"/>
    <property type="match status" value="1"/>
</dbReference>
<dbReference type="RefSeq" id="WP_100369143.1">
    <property type="nucleotide sequence ID" value="NZ_PGTY01000003.1"/>
</dbReference>
<keyword evidence="2 3" id="KW-0040">ANK repeat</keyword>
<evidence type="ECO:0000256" key="1">
    <source>
        <dbReference type="ARBA" id="ARBA00022737"/>
    </source>
</evidence>
<dbReference type="Proteomes" id="UP000228531">
    <property type="component" value="Unassembled WGS sequence"/>
</dbReference>
<dbReference type="Pfam" id="PF12796">
    <property type="entry name" value="Ank_2"/>
    <property type="match status" value="1"/>
</dbReference>
<dbReference type="EMBL" id="PGTY01000003">
    <property type="protein sequence ID" value="PJI85200.1"/>
    <property type="molecule type" value="Genomic_DNA"/>
</dbReference>
<dbReference type="OrthoDB" id="7846836at2"/>
<dbReference type="PANTHER" id="PTHR24124">
    <property type="entry name" value="ANKYRIN REPEAT FAMILY A"/>
    <property type="match status" value="1"/>
</dbReference>
<name>A0A2M8W2R1_9RHOB</name>
<evidence type="ECO:0000313" key="5">
    <source>
        <dbReference type="Proteomes" id="UP000228531"/>
    </source>
</evidence>
<evidence type="ECO:0000313" key="4">
    <source>
        <dbReference type="EMBL" id="PJI85200.1"/>
    </source>
</evidence>
<feature type="repeat" description="ANK" evidence="3">
    <location>
        <begin position="40"/>
        <end position="72"/>
    </location>
</feature>
<dbReference type="SUPFAM" id="SSF48403">
    <property type="entry name" value="Ankyrin repeat"/>
    <property type="match status" value="1"/>
</dbReference>
<gene>
    <name evidence="4" type="ORF">BC777_3200</name>
</gene>
<organism evidence="4 5">
    <name type="scientific">Yoonia maricola</name>
    <dbReference type="NCBI Taxonomy" id="420999"/>
    <lineage>
        <taxon>Bacteria</taxon>
        <taxon>Pseudomonadati</taxon>
        <taxon>Pseudomonadota</taxon>
        <taxon>Alphaproteobacteria</taxon>
        <taxon>Rhodobacterales</taxon>
        <taxon>Paracoccaceae</taxon>
        <taxon>Yoonia</taxon>
    </lineage>
</organism>
<accession>A0A2M8W2R1</accession>
<dbReference type="InterPro" id="IPR036770">
    <property type="entry name" value="Ankyrin_rpt-contain_sf"/>
</dbReference>
<dbReference type="AlphaFoldDB" id="A0A2M8W2R1"/>
<evidence type="ECO:0000256" key="3">
    <source>
        <dbReference type="PROSITE-ProRule" id="PRU00023"/>
    </source>
</evidence>
<dbReference type="PROSITE" id="PS50088">
    <property type="entry name" value="ANK_REPEAT"/>
    <property type="match status" value="2"/>
</dbReference>
<sequence>MSKRPKTRQSLDEILASCSDTLFPDKMGRAPVNIDSKDVEGDTALHVMLWRGDTYGAVSLIDAGAEVDAVGDMSETPLHIAVRKANAKVVAHLLAAGANPDIISEFGQSPRSIASDAGGEIAKLFR</sequence>
<evidence type="ECO:0000256" key="2">
    <source>
        <dbReference type="ARBA" id="ARBA00023043"/>
    </source>
</evidence>
<dbReference type="GO" id="GO:0010468">
    <property type="term" value="P:regulation of gene expression"/>
    <property type="evidence" value="ECO:0007669"/>
    <property type="project" value="TreeGrafter"/>
</dbReference>
<dbReference type="SMART" id="SM00248">
    <property type="entry name" value="ANK"/>
    <property type="match status" value="2"/>
</dbReference>